<accession>A0A521CJE6</accession>
<gene>
    <name evidence="2" type="ORF">SAMN06269117_11328</name>
</gene>
<keyword evidence="1" id="KW-1133">Transmembrane helix</keyword>
<evidence type="ECO:0000256" key="1">
    <source>
        <dbReference type="SAM" id="Phobius"/>
    </source>
</evidence>
<dbReference type="EMBL" id="FXTM01000013">
    <property type="protein sequence ID" value="SMO59544.1"/>
    <property type="molecule type" value="Genomic_DNA"/>
</dbReference>
<evidence type="ECO:0000313" key="3">
    <source>
        <dbReference type="Proteomes" id="UP000317315"/>
    </source>
</evidence>
<proteinExistence type="predicted"/>
<protein>
    <submittedName>
        <fullName evidence="2">Uncharacterized protein</fullName>
    </submittedName>
</protein>
<evidence type="ECO:0000313" key="2">
    <source>
        <dbReference type="EMBL" id="SMO59544.1"/>
    </source>
</evidence>
<dbReference type="Proteomes" id="UP000317315">
    <property type="component" value="Unassembled WGS sequence"/>
</dbReference>
<sequence length="60" mass="7046">MEVLFGFLFFVFIAVVSIGTFLSIAEGILYLLLSIPRKLKERKIRKLNRKLLKKRLSYLT</sequence>
<keyword evidence="1" id="KW-0472">Membrane</keyword>
<organism evidence="2 3">
    <name type="scientific">Balnearium lithotrophicum</name>
    <dbReference type="NCBI Taxonomy" id="223788"/>
    <lineage>
        <taxon>Bacteria</taxon>
        <taxon>Pseudomonadati</taxon>
        <taxon>Aquificota</taxon>
        <taxon>Aquificia</taxon>
        <taxon>Desulfurobacteriales</taxon>
        <taxon>Desulfurobacteriaceae</taxon>
        <taxon>Balnearium</taxon>
    </lineage>
</organism>
<name>A0A521CJE6_9BACT</name>
<dbReference type="RefSeq" id="WP_142935591.1">
    <property type="nucleotide sequence ID" value="NZ_FXTM01000013.1"/>
</dbReference>
<keyword evidence="1" id="KW-0812">Transmembrane</keyword>
<reference evidence="2 3" key="1">
    <citation type="submission" date="2017-05" db="EMBL/GenBank/DDBJ databases">
        <authorList>
            <person name="Varghese N."/>
            <person name="Submissions S."/>
        </authorList>
    </citation>
    <scope>NUCLEOTIDE SEQUENCE [LARGE SCALE GENOMIC DNA]</scope>
    <source>
        <strain evidence="2 3">DSM 16304</strain>
    </source>
</reference>
<dbReference type="AlphaFoldDB" id="A0A521CJE6"/>
<feature type="transmembrane region" description="Helical" evidence="1">
    <location>
        <begin position="6"/>
        <end position="33"/>
    </location>
</feature>
<keyword evidence="3" id="KW-1185">Reference proteome</keyword>